<gene>
    <name evidence="2" type="ORF">J2Z62_000037</name>
</gene>
<sequence>MKISRQDAVGIITALVYANPNLLEKIYADLEQKSIPISKHYEILDSYRDKVLAEVTRGQFAKYTKYFPVLSLFETEEDDLVADGASLSLGLKTYAAFSSISQAKTRPHLKKFANKYLWDLSKNDILQSEVAVNHYSKFYDLLKQDKALKELIDSLGGTTLQEVSDSKVNIEEIRQQFMLPTEFYSLTQSSDLRNLFYLELINLKDKDLEIIFFKKLIDNSLMTYLLGNKSNTKIPQQLISSNEKRFSGSIVLALDTSGSMLGINEVISKNFALLICEIALAMNRRVILLMYGTEYTYIDLNPGAARHDLSHKISTFLNHAYYGGTDIQNPLARIMEIVNHNKELYFADVVLISDFLFKNNVREIKRNRDFLKFKERGNRIIGLEINQANTRTKRLPDFVDEHYIYFFNWIQKWTQADWMEYFKRFFTVRPDIADVNDYLNQPYYGFLRKVYTKKSI</sequence>
<keyword evidence="3" id="KW-1185">Reference proteome</keyword>
<evidence type="ECO:0000313" key="3">
    <source>
        <dbReference type="Proteomes" id="UP001240643"/>
    </source>
</evidence>
<feature type="domain" description="VWFA" evidence="1">
    <location>
        <begin position="250"/>
        <end position="355"/>
    </location>
</feature>
<dbReference type="InterPro" id="IPR002035">
    <property type="entry name" value="VWF_A"/>
</dbReference>
<dbReference type="Proteomes" id="UP001240643">
    <property type="component" value="Unassembled WGS sequence"/>
</dbReference>
<reference evidence="2" key="1">
    <citation type="submission" date="2023-07" db="EMBL/GenBank/DDBJ databases">
        <title>Genomic Encyclopedia of Type Strains, Phase IV (KMG-IV): sequencing the most valuable type-strain genomes for metagenomic binning, comparative biology and taxonomic classification.</title>
        <authorList>
            <person name="Goeker M."/>
        </authorList>
    </citation>
    <scope>NUCLEOTIDE SEQUENCE [LARGE SCALE GENOMIC DNA]</scope>
    <source>
        <strain evidence="2">DSM 21204</strain>
    </source>
</reference>
<organism evidence="2 3">
    <name type="scientific">Mycoplasmoides fastidiosum</name>
    <dbReference type="NCBI Taxonomy" id="92758"/>
    <lineage>
        <taxon>Bacteria</taxon>
        <taxon>Bacillati</taxon>
        <taxon>Mycoplasmatota</taxon>
        <taxon>Mycoplasmoidales</taxon>
        <taxon>Mycoplasmoidaceae</taxon>
        <taxon>Mycoplasmoides</taxon>
    </lineage>
</organism>
<evidence type="ECO:0000259" key="1">
    <source>
        <dbReference type="Pfam" id="PF13519"/>
    </source>
</evidence>
<protein>
    <submittedName>
        <fullName evidence="2">Uncharacterized protein with von Willebrand factor type A (VWA) domain</fullName>
    </submittedName>
</protein>
<dbReference type="InterPro" id="IPR036465">
    <property type="entry name" value="vWFA_dom_sf"/>
</dbReference>
<dbReference type="Pfam" id="PF13519">
    <property type="entry name" value="VWA_2"/>
    <property type="match status" value="1"/>
</dbReference>
<dbReference type="Gene3D" id="3.40.50.410">
    <property type="entry name" value="von Willebrand factor, type A domain"/>
    <property type="match status" value="1"/>
</dbReference>
<dbReference type="PANTHER" id="PTHR36846:SF1">
    <property type="entry name" value="PROTEIN VIAA"/>
    <property type="match status" value="1"/>
</dbReference>
<dbReference type="EMBL" id="JAUSWO010000001">
    <property type="protein sequence ID" value="MDQ0513599.1"/>
    <property type="molecule type" value="Genomic_DNA"/>
</dbReference>
<evidence type="ECO:0000313" key="2">
    <source>
        <dbReference type="EMBL" id="MDQ0513599.1"/>
    </source>
</evidence>
<proteinExistence type="predicted"/>
<name>A0ABU0LY29_9BACT</name>
<dbReference type="SUPFAM" id="SSF53300">
    <property type="entry name" value="vWA-like"/>
    <property type="match status" value="1"/>
</dbReference>
<dbReference type="RefSeq" id="WP_256547703.1">
    <property type="nucleotide sequence ID" value="NZ_CP101809.1"/>
</dbReference>
<dbReference type="PANTHER" id="PTHR36846">
    <property type="entry name" value="PROTEIN VIAA"/>
    <property type="match status" value="1"/>
</dbReference>
<accession>A0ABU0LY29</accession>
<comment type="caution">
    <text evidence="2">The sequence shown here is derived from an EMBL/GenBank/DDBJ whole genome shotgun (WGS) entry which is preliminary data.</text>
</comment>